<dbReference type="PANTHER" id="PTHR48258">
    <property type="entry name" value="DUF4218 DOMAIN-CONTAINING PROTEIN-RELATED"/>
    <property type="match status" value="1"/>
</dbReference>
<keyword evidence="4" id="KW-1185">Reference proteome</keyword>
<dbReference type="InterPro" id="IPR025452">
    <property type="entry name" value="DUF4218"/>
</dbReference>
<dbReference type="Proteomes" id="UP001341281">
    <property type="component" value="Chromosome 07"/>
</dbReference>
<sequence>MLVPYNLPPWICMKQTSLLLSMTIPGPNSPGNDVDVYLQPLIDELLELLGGVTTFDASSQEYFPLRATLLWTINDFPALAYLYGWSTGGKYACPSCGGATKSFYLKKGKKMCYMGHRRWLPHNHIYRRLKRQFDGNAETELAPVTMSCTFVLRMLVGRVFVLGKKRCIAKKNKRKGKNKKSQDASNRDEINQNGKRRRGKKKPEDWLKKKSIFFMLPYWEHNRLRHNLDVMHIEKNVCENFIATLLDIFSKTKDDLNAFGGTWNSTRSSSSDDEGKKTLPAAPFTMSREKKEILCSVIQKIRTPDGYASNISRCVNMNDCALTGLKSHDNHMIFFLWHSDPPSKDVMKIVIGIANFFKKLCSKQIDVLELDKLQESIVMTLCDMERNFLPSFFTVSVHLMVHLVEEVKLGGPIQYRWMYPMERFFVRLKALVKNRAHPEGSIAEGYCMEECMTFCSRFVEGNTRFTRPARNPEPLDKIKEMFLFDSAGEPIGKATAVTQFDNQLLAQAHRYVLRHCDELDDSRKEFVDMEKTKFPPSADLTPSSIEKLINDRFPD</sequence>
<reference evidence="3 4" key="1">
    <citation type="submission" date="2024-02" db="EMBL/GenBank/DDBJ databases">
        <title>High-quality chromosome-scale genome assembly of Pensacola bahiagrass (Paspalum notatum Flugge var. saurae).</title>
        <authorList>
            <person name="Vega J.M."/>
            <person name="Podio M."/>
            <person name="Orjuela J."/>
            <person name="Siena L.A."/>
            <person name="Pessino S.C."/>
            <person name="Combes M.C."/>
            <person name="Mariac C."/>
            <person name="Albertini E."/>
            <person name="Pupilli F."/>
            <person name="Ortiz J.P.A."/>
            <person name="Leblanc O."/>
        </authorList>
    </citation>
    <scope>NUCLEOTIDE SEQUENCE [LARGE SCALE GENOMIC DNA]</scope>
    <source>
        <strain evidence="3">R1</strain>
        <tissue evidence="3">Leaf</tissue>
    </source>
</reference>
<dbReference type="AlphaFoldDB" id="A0AAQ3U6B7"/>
<evidence type="ECO:0000259" key="2">
    <source>
        <dbReference type="Pfam" id="PF13960"/>
    </source>
</evidence>
<proteinExistence type="predicted"/>
<dbReference type="Pfam" id="PF02992">
    <property type="entry name" value="Transposase_21"/>
    <property type="match status" value="1"/>
</dbReference>
<evidence type="ECO:0000313" key="4">
    <source>
        <dbReference type="Proteomes" id="UP001341281"/>
    </source>
</evidence>
<dbReference type="EMBL" id="CP144751">
    <property type="protein sequence ID" value="WVZ85684.1"/>
    <property type="molecule type" value="Genomic_DNA"/>
</dbReference>
<gene>
    <name evidence="3" type="ORF">U9M48_032579</name>
</gene>
<accession>A0AAQ3U6B7</accession>
<feature type="region of interest" description="Disordered" evidence="1">
    <location>
        <begin position="171"/>
        <end position="203"/>
    </location>
</feature>
<feature type="domain" description="DUF4218" evidence="2">
    <location>
        <begin position="360"/>
        <end position="471"/>
    </location>
</feature>
<protein>
    <recommendedName>
        <fullName evidence="2">DUF4218 domain-containing protein</fullName>
    </recommendedName>
</protein>
<dbReference type="Pfam" id="PF13960">
    <property type="entry name" value="DUF4218"/>
    <property type="match status" value="1"/>
</dbReference>
<feature type="compositionally biased region" description="Basic and acidic residues" evidence="1">
    <location>
        <begin position="180"/>
        <end position="190"/>
    </location>
</feature>
<name>A0AAQ3U6B7_PASNO</name>
<dbReference type="InterPro" id="IPR004242">
    <property type="entry name" value="Transposase_21"/>
</dbReference>
<evidence type="ECO:0000256" key="1">
    <source>
        <dbReference type="SAM" id="MobiDB-lite"/>
    </source>
</evidence>
<dbReference type="PANTHER" id="PTHR48258:SF15">
    <property type="entry name" value="OS02G0543900 PROTEIN"/>
    <property type="match status" value="1"/>
</dbReference>
<organism evidence="3 4">
    <name type="scientific">Paspalum notatum var. saurae</name>
    <dbReference type="NCBI Taxonomy" id="547442"/>
    <lineage>
        <taxon>Eukaryota</taxon>
        <taxon>Viridiplantae</taxon>
        <taxon>Streptophyta</taxon>
        <taxon>Embryophyta</taxon>
        <taxon>Tracheophyta</taxon>
        <taxon>Spermatophyta</taxon>
        <taxon>Magnoliopsida</taxon>
        <taxon>Liliopsida</taxon>
        <taxon>Poales</taxon>
        <taxon>Poaceae</taxon>
        <taxon>PACMAD clade</taxon>
        <taxon>Panicoideae</taxon>
        <taxon>Andropogonodae</taxon>
        <taxon>Paspaleae</taxon>
        <taxon>Paspalinae</taxon>
        <taxon>Paspalum</taxon>
    </lineage>
</organism>
<evidence type="ECO:0000313" key="3">
    <source>
        <dbReference type="EMBL" id="WVZ85684.1"/>
    </source>
</evidence>